<dbReference type="GO" id="GO:0005524">
    <property type="term" value="F:ATP binding"/>
    <property type="evidence" value="ECO:0007669"/>
    <property type="project" value="UniProtKB-UniRule"/>
</dbReference>
<comment type="catalytic activity">
    <reaction evidence="10">
        <text>tRNA(Cys) + L-cysteine + ATP = L-cysteinyl-tRNA(Cys) + AMP + diphosphate</text>
        <dbReference type="Rhea" id="RHEA:17773"/>
        <dbReference type="Rhea" id="RHEA-COMP:9661"/>
        <dbReference type="Rhea" id="RHEA-COMP:9679"/>
        <dbReference type="ChEBI" id="CHEBI:30616"/>
        <dbReference type="ChEBI" id="CHEBI:33019"/>
        <dbReference type="ChEBI" id="CHEBI:35235"/>
        <dbReference type="ChEBI" id="CHEBI:78442"/>
        <dbReference type="ChEBI" id="CHEBI:78517"/>
        <dbReference type="ChEBI" id="CHEBI:456215"/>
        <dbReference type="EC" id="6.1.1.16"/>
    </reaction>
</comment>
<keyword evidence="8 10" id="KW-0648">Protein biosynthesis</keyword>
<dbReference type="GO" id="GO:0005829">
    <property type="term" value="C:cytosol"/>
    <property type="evidence" value="ECO:0007669"/>
    <property type="project" value="TreeGrafter"/>
</dbReference>
<dbReference type="InterPro" id="IPR032678">
    <property type="entry name" value="tRNA-synt_1_cat_dom"/>
</dbReference>
<dbReference type="PANTHER" id="PTHR10890:SF3">
    <property type="entry name" value="CYSTEINE--TRNA LIGASE, CYTOPLASMIC"/>
    <property type="match status" value="1"/>
</dbReference>
<feature type="binding site" evidence="10">
    <location>
        <position position="208"/>
    </location>
    <ligand>
        <name>Zn(2+)</name>
        <dbReference type="ChEBI" id="CHEBI:29105"/>
    </ligand>
</feature>
<feature type="binding site" evidence="10">
    <location>
        <position position="242"/>
    </location>
    <ligand>
        <name>Zn(2+)</name>
        <dbReference type="ChEBI" id="CHEBI:29105"/>
    </ligand>
</feature>
<feature type="domain" description="tRNA synthetases class I catalytic" evidence="12">
    <location>
        <begin position="19"/>
        <end position="317"/>
    </location>
</feature>
<dbReference type="HAMAP" id="MF_00041">
    <property type="entry name" value="Cys_tRNA_synth"/>
    <property type="match status" value="1"/>
</dbReference>
<dbReference type="InterPro" id="IPR024909">
    <property type="entry name" value="Cys-tRNA/MSH_ligase"/>
</dbReference>
<dbReference type="PRINTS" id="PR00983">
    <property type="entry name" value="TRNASYNTHCYS"/>
</dbReference>
<dbReference type="PANTHER" id="PTHR10890">
    <property type="entry name" value="CYSTEINYL-TRNA SYNTHETASE"/>
    <property type="match status" value="1"/>
</dbReference>
<keyword evidence="10" id="KW-0963">Cytoplasm</keyword>
<dbReference type="RefSeq" id="WP_118885398.1">
    <property type="nucleotide sequence ID" value="NZ_CP032100.1"/>
</dbReference>
<dbReference type="InterPro" id="IPR015803">
    <property type="entry name" value="Cys-tRNA-ligase"/>
</dbReference>
<reference evidence="13 14" key="1">
    <citation type="submission" date="2018-08" db="EMBL/GenBank/DDBJ databases">
        <title>Complete genome of the Arcobacter suis type strain LMG 26152.</title>
        <authorList>
            <person name="Miller W.G."/>
            <person name="Yee E."/>
            <person name="Bono J.L."/>
        </authorList>
    </citation>
    <scope>NUCLEOTIDE SEQUENCE [LARGE SCALE GENOMIC DNA]</scope>
    <source>
        <strain evidence="13 14">CECT 7833</strain>
    </source>
</reference>
<dbReference type="Gene3D" id="1.20.120.1910">
    <property type="entry name" value="Cysteine-tRNA ligase, C-terminal anti-codon recognition domain"/>
    <property type="match status" value="1"/>
</dbReference>
<keyword evidence="11" id="KW-0175">Coiled coil</keyword>
<feature type="binding site" evidence="10">
    <location>
        <position position="29"/>
    </location>
    <ligand>
        <name>Zn(2+)</name>
        <dbReference type="ChEBI" id="CHEBI:29105"/>
    </ligand>
</feature>
<keyword evidence="5 10" id="KW-0547">Nucleotide-binding</keyword>
<dbReference type="AlphaFoldDB" id="A0AAD0SNV8"/>
<evidence type="ECO:0000259" key="12">
    <source>
        <dbReference type="Pfam" id="PF01406"/>
    </source>
</evidence>
<evidence type="ECO:0000313" key="14">
    <source>
        <dbReference type="Proteomes" id="UP000263040"/>
    </source>
</evidence>
<keyword evidence="4 10" id="KW-0479">Metal-binding</keyword>
<evidence type="ECO:0000256" key="6">
    <source>
        <dbReference type="ARBA" id="ARBA00022833"/>
    </source>
</evidence>
<feature type="coiled-coil region" evidence="11">
    <location>
        <begin position="419"/>
        <end position="446"/>
    </location>
</feature>
<dbReference type="KEGG" id="asui:ASUIS_0317"/>
<dbReference type="CDD" id="cd00672">
    <property type="entry name" value="CysRS_core"/>
    <property type="match status" value="1"/>
</dbReference>
<keyword evidence="7 10" id="KW-0067">ATP-binding</keyword>
<comment type="similarity">
    <text evidence="1 10">Belongs to the class-I aminoacyl-tRNA synthetase family.</text>
</comment>
<dbReference type="SUPFAM" id="SSF52374">
    <property type="entry name" value="Nucleotidylyl transferase"/>
    <property type="match status" value="1"/>
</dbReference>
<accession>A0AAD0SNV8</accession>
<feature type="short sequence motif" description="'HIGH' region" evidence="10">
    <location>
        <begin position="31"/>
        <end position="41"/>
    </location>
</feature>
<feature type="binding site" evidence="10">
    <location>
        <position position="273"/>
    </location>
    <ligand>
        <name>ATP</name>
        <dbReference type="ChEBI" id="CHEBI:30616"/>
    </ligand>
</feature>
<keyword evidence="14" id="KW-1185">Reference proteome</keyword>
<dbReference type="InterPro" id="IPR009080">
    <property type="entry name" value="tRNAsynth_Ia_anticodon-bd"/>
</dbReference>
<evidence type="ECO:0000256" key="5">
    <source>
        <dbReference type="ARBA" id="ARBA00022741"/>
    </source>
</evidence>
<keyword evidence="9 10" id="KW-0030">Aminoacyl-tRNA synthetase</keyword>
<protein>
    <recommendedName>
        <fullName evidence="10">Cysteine--tRNA ligase</fullName>
        <ecNumber evidence="10">6.1.1.16</ecNumber>
    </recommendedName>
    <alternativeName>
        <fullName evidence="10">Cysteinyl-tRNA synthetase</fullName>
        <shortName evidence="10">CysRS</shortName>
    </alternativeName>
</protein>
<evidence type="ECO:0000256" key="8">
    <source>
        <dbReference type="ARBA" id="ARBA00022917"/>
    </source>
</evidence>
<dbReference type="InterPro" id="IPR014729">
    <property type="entry name" value="Rossmann-like_a/b/a_fold"/>
</dbReference>
<evidence type="ECO:0000256" key="9">
    <source>
        <dbReference type="ARBA" id="ARBA00023146"/>
    </source>
</evidence>
<keyword evidence="3 10" id="KW-0436">Ligase</keyword>
<name>A0AAD0SNV8_9BACT</name>
<dbReference type="EC" id="6.1.1.16" evidence="10"/>
<dbReference type="EMBL" id="CP032100">
    <property type="protein sequence ID" value="AXX88825.1"/>
    <property type="molecule type" value="Genomic_DNA"/>
</dbReference>
<keyword evidence="6 10" id="KW-0862">Zinc</keyword>
<dbReference type="Pfam" id="PF01406">
    <property type="entry name" value="tRNA-synt_1e"/>
    <property type="match status" value="1"/>
</dbReference>
<evidence type="ECO:0000256" key="4">
    <source>
        <dbReference type="ARBA" id="ARBA00022723"/>
    </source>
</evidence>
<sequence length="471" mass="53961">MLLHIYDSVKKEKVEFNSIIPNVAKIYVCGPTVYDDSHLGHARSAIAFDLLHRVLKANDYEVIMTKNFTDIDDKIIKKMHESNKPLEEITTTYINTYKADMKALNILPNTIEPKATENLESMKDMISNLISKDIAYKTGDSVYFDTSKDTLYGSLSHKASDENSIARVETNIEKRNPSDFALWKFAKTNDVSFEASFGLGRPGWHIECSAMIEKHLAYKDSEFQIDIHGGGADLLFPHHENEAAQTRCSSGQNLAKYWMHNGFVNIDGEKMSKSLGNSFFLKDVLKSYSGEVIRFYLMSAHYRANFNFNEEDLIASKKRLDKIYRLKRKAYIPNYIPDKKPDQQLKIQILDALNDDLNTSKAFALIDQYITDCYNLLESQKDVNQNVWKKNILSSLEFINQILGIGFQTHFEYSQFGIDENTKQKIEELIAKRNEAKKEKNFEIADAVRNELATLGISLMDTVNGTVWEKL</sequence>
<dbReference type="NCBIfam" id="TIGR00435">
    <property type="entry name" value="cysS"/>
    <property type="match status" value="1"/>
</dbReference>
<proteinExistence type="inferred from homology"/>
<comment type="subcellular location">
    <subcellularLocation>
        <location evidence="10">Cytoplasm</location>
    </subcellularLocation>
</comment>
<evidence type="ECO:0000256" key="1">
    <source>
        <dbReference type="ARBA" id="ARBA00005594"/>
    </source>
</evidence>
<feature type="short sequence motif" description="'KMSKS' region" evidence="10">
    <location>
        <begin position="270"/>
        <end position="274"/>
    </location>
</feature>
<dbReference type="Proteomes" id="UP000263040">
    <property type="component" value="Chromosome"/>
</dbReference>
<evidence type="ECO:0000256" key="11">
    <source>
        <dbReference type="SAM" id="Coils"/>
    </source>
</evidence>
<evidence type="ECO:0000256" key="7">
    <source>
        <dbReference type="ARBA" id="ARBA00022840"/>
    </source>
</evidence>
<evidence type="ECO:0000313" key="13">
    <source>
        <dbReference type="EMBL" id="AXX88825.1"/>
    </source>
</evidence>
<gene>
    <name evidence="10 13" type="primary">cysS</name>
    <name evidence="13" type="ORF">ASUIS_0317</name>
</gene>
<evidence type="ECO:0000256" key="3">
    <source>
        <dbReference type="ARBA" id="ARBA00022598"/>
    </source>
</evidence>
<evidence type="ECO:0000256" key="2">
    <source>
        <dbReference type="ARBA" id="ARBA00011245"/>
    </source>
</evidence>
<dbReference type="Gene3D" id="3.40.50.620">
    <property type="entry name" value="HUPs"/>
    <property type="match status" value="1"/>
</dbReference>
<feature type="binding site" evidence="10">
    <location>
        <position position="238"/>
    </location>
    <ligand>
        <name>Zn(2+)</name>
        <dbReference type="ChEBI" id="CHEBI:29105"/>
    </ligand>
</feature>
<dbReference type="SUPFAM" id="SSF47323">
    <property type="entry name" value="Anticodon-binding domain of a subclass of class I aminoacyl-tRNA synthetases"/>
    <property type="match status" value="1"/>
</dbReference>
<evidence type="ECO:0000256" key="10">
    <source>
        <dbReference type="HAMAP-Rule" id="MF_00041"/>
    </source>
</evidence>
<dbReference type="GO" id="GO:0006423">
    <property type="term" value="P:cysteinyl-tRNA aminoacylation"/>
    <property type="evidence" value="ECO:0007669"/>
    <property type="project" value="UniProtKB-UniRule"/>
</dbReference>
<comment type="cofactor">
    <cofactor evidence="10">
        <name>Zn(2+)</name>
        <dbReference type="ChEBI" id="CHEBI:29105"/>
    </cofactor>
    <text evidence="10">Binds 1 zinc ion per subunit.</text>
</comment>
<comment type="subunit">
    <text evidence="2 10">Monomer.</text>
</comment>
<dbReference type="GO" id="GO:0004817">
    <property type="term" value="F:cysteine-tRNA ligase activity"/>
    <property type="evidence" value="ECO:0007669"/>
    <property type="project" value="UniProtKB-UniRule"/>
</dbReference>
<organism evidence="13 14">
    <name type="scientific">Arcobacter suis CECT 7833</name>
    <dbReference type="NCBI Taxonomy" id="663365"/>
    <lineage>
        <taxon>Bacteria</taxon>
        <taxon>Pseudomonadati</taxon>
        <taxon>Campylobacterota</taxon>
        <taxon>Epsilonproteobacteria</taxon>
        <taxon>Campylobacterales</taxon>
        <taxon>Arcobacteraceae</taxon>
        <taxon>Arcobacter</taxon>
    </lineage>
</organism>
<dbReference type="GO" id="GO:0008270">
    <property type="term" value="F:zinc ion binding"/>
    <property type="evidence" value="ECO:0007669"/>
    <property type="project" value="UniProtKB-UniRule"/>
</dbReference>